<dbReference type="RefSeq" id="WP_155366318.1">
    <property type="nucleotide sequence ID" value="NZ_CP043930.1"/>
</dbReference>
<dbReference type="Proteomes" id="UP000427281">
    <property type="component" value="Chromosome"/>
</dbReference>
<evidence type="ECO:0000313" key="2">
    <source>
        <dbReference type="Proteomes" id="UP000427281"/>
    </source>
</evidence>
<name>A0A6I6AJH8_9PLAN</name>
<dbReference type="EMBL" id="CP043930">
    <property type="protein sequence ID" value="QGQ25722.1"/>
    <property type="molecule type" value="Genomic_DNA"/>
</dbReference>
<proteinExistence type="predicted"/>
<reference evidence="1 2" key="1">
    <citation type="submission" date="2019-09" db="EMBL/GenBank/DDBJ databases">
        <title>Gimesia benthica sp. nov., a novel bacterium isolated from deep-sea water of the Northwest Indian Ocean.</title>
        <authorList>
            <person name="Dai X."/>
        </authorList>
    </citation>
    <scope>NUCLEOTIDE SEQUENCE [LARGE SCALE GENOMIC DNA]</scope>
    <source>
        <strain evidence="1 2">E7</strain>
    </source>
</reference>
<dbReference type="AlphaFoldDB" id="A0A6I6AJH8"/>
<dbReference type="KEGG" id="gim:F1728_24945"/>
<accession>A0A6I6AJH8</accession>
<evidence type="ECO:0000313" key="1">
    <source>
        <dbReference type="EMBL" id="QGQ25722.1"/>
    </source>
</evidence>
<sequence>MSDSIYKPTNHNADLLSTPEKLDRVANLVAEGEFPFPTGLSPDQQVLLATEVRKRRHQRLVKFIARSIARDLWQKIEQHNQKGKDYD</sequence>
<protein>
    <submittedName>
        <fullName evidence="1">Uncharacterized protein</fullName>
    </submittedName>
</protein>
<keyword evidence="2" id="KW-1185">Reference proteome</keyword>
<gene>
    <name evidence="1" type="ORF">F1728_24945</name>
</gene>
<organism evidence="1 2">
    <name type="scientific">Gimesia benthica</name>
    <dbReference type="NCBI Taxonomy" id="2608982"/>
    <lineage>
        <taxon>Bacteria</taxon>
        <taxon>Pseudomonadati</taxon>
        <taxon>Planctomycetota</taxon>
        <taxon>Planctomycetia</taxon>
        <taxon>Planctomycetales</taxon>
        <taxon>Planctomycetaceae</taxon>
        <taxon>Gimesia</taxon>
    </lineage>
</organism>